<dbReference type="InterPro" id="IPR001303">
    <property type="entry name" value="Aldolase_II/adducin_N"/>
</dbReference>
<keyword evidence="2" id="KW-0456">Lyase</keyword>
<keyword evidence="1" id="KW-0479">Metal-binding</keyword>
<dbReference type="EMBL" id="CP023778">
    <property type="protein sequence ID" value="ATL66078.1"/>
    <property type="molecule type" value="Genomic_DNA"/>
</dbReference>
<evidence type="ECO:0000259" key="3">
    <source>
        <dbReference type="SMART" id="SM01007"/>
    </source>
</evidence>
<gene>
    <name evidence="4" type="ORF">CRH09_07510</name>
</gene>
<dbReference type="RefSeq" id="WP_098693289.1">
    <property type="nucleotide sequence ID" value="NZ_CP023778.1"/>
</dbReference>
<sequence length="226" mass="23468">MPTNLAAERAEIVAACRALAAAGLLVGTAGNVSVRVGDLVAVTATGAVLASITAEEITVVDLAGTVLDGRLAPTSELQLHLGIYREFSCGAIVHTHAPRSIAVGLIRDELPVIHYQQLPLGGATPVVPFHPFGTAELAAAVRDSLRGKQAALLANHGAVTLGATLAEAVEHTRLLEWACTILLEAQSAGTPRTLTQEQQDAVREVIARTNYGVPKPNQISDRSGSP</sequence>
<evidence type="ECO:0000313" key="4">
    <source>
        <dbReference type="EMBL" id="ATL66078.1"/>
    </source>
</evidence>
<evidence type="ECO:0000313" key="5">
    <source>
        <dbReference type="Proteomes" id="UP000221961"/>
    </source>
</evidence>
<dbReference type="GO" id="GO:0016832">
    <property type="term" value="F:aldehyde-lyase activity"/>
    <property type="evidence" value="ECO:0007669"/>
    <property type="project" value="TreeGrafter"/>
</dbReference>
<accession>A0A291RFJ8</accession>
<proteinExistence type="predicted"/>
<dbReference type="PANTHER" id="PTHR22789">
    <property type="entry name" value="FUCULOSE PHOSPHATE ALDOLASE"/>
    <property type="match status" value="1"/>
</dbReference>
<dbReference type="KEGG" id="ntp:CRH09_07510"/>
<evidence type="ECO:0000256" key="1">
    <source>
        <dbReference type="ARBA" id="ARBA00022723"/>
    </source>
</evidence>
<evidence type="ECO:0000256" key="2">
    <source>
        <dbReference type="ARBA" id="ARBA00023239"/>
    </source>
</evidence>
<dbReference type="GeneID" id="88357277"/>
<dbReference type="Proteomes" id="UP000221961">
    <property type="component" value="Chromosome"/>
</dbReference>
<reference evidence="4 5" key="1">
    <citation type="submission" date="2017-10" db="EMBL/GenBank/DDBJ databases">
        <title>Comparative genomics between pathogenic Norcardia.</title>
        <authorList>
            <person name="Zeng L."/>
        </authorList>
    </citation>
    <scope>NUCLEOTIDE SEQUENCE [LARGE SCALE GENOMIC DNA]</scope>
    <source>
        <strain evidence="4 5">NC_YFY_NT001</strain>
    </source>
</reference>
<dbReference type="SMART" id="SM01007">
    <property type="entry name" value="Aldolase_II"/>
    <property type="match status" value="1"/>
</dbReference>
<dbReference type="GO" id="GO:0005829">
    <property type="term" value="C:cytosol"/>
    <property type="evidence" value="ECO:0007669"/>
    <property type="project" value="TreeGrafter"/>
</dbReference>
<dbReference type="InterPro" id="IPR050197">
    <property type="entry name" value="Aldolase_class_II_sugar_metab"/>
</dbReference>
<dbReference type="AlphaFoldDB" id="A0A291RFJ8"/>
<name>A0A291RFJ8_9NOCA</name>
<protein>
    <submittedName>
        <fullName evidence="4">Class II aldolase</fullName>
    </submittedName>
</protein>
<dbReference type="InterPro" id="IPR036409">
    <property type="entry name" value="Aldolase_II/adducin_N_sf"/>
</dbReference>
<dbReference type="PANTHER" id="PTHR22789:SF0">
    <property type="entry name" value="3-OXO-TETRONATE 4-PHOSPHATE DECARBOXYLASE-RELATED"/>
    <property type="match status" value="1"/>
</dbReference>
<dbReference type="GO" id="GO:0019323">
    <property type="term" value="P:pentose catabolic process"/>
    <property type="evidence" value="ECO:0007669"/>
    <property type="project" value="TreeGrafter"/>
</dbReference>
<dbReference type="Pfam" id="PF00596">
    <property type="entry name" value="Aldolase_II"/>
    <property type="match status" value="1"/>
</dbReference>
<dbReference type="GO" id="GO:0046872">
    <property type="term" value="F:metal ion binding"/>
    <property type="evidence" value="ECO:0007669"/>
    <property type="project" value="UniProtKB-KW"/>
</dbReference>
<organism evidence="4 5">
    <name type="scientific">Nocardia terpenica</name>
    <dbReference type="NCBI Taxonomy" id="455432"/>
    <lineage>
        <taxon>Bacteria</taxon>
        <taxon>Bacillati</taxon>
        <taxon>Actinomycetota</taxon>
        <taxon>Actinomycetes</taxon>
        <taxon>Mycobacteriales</taxon>
        <taxon>Nocardiaceae</taxon>
        <taxon>Nocardia</taxon>
    </lineage>
</organism>
<feature type="domain" description="Class II aldolase/adducin N-terminal" evidence="3">
    <location>
        <begin position="10"/>
        <end position="183"/>
    </location>
</feature>
<dbReference type="SUPFAM" id="SSF53639">
    <property type="entry name" value="AraD/HMP-PK domain-like"/>
    <property type="match status" value="1"/>
</dbReference>
<dbReference type="Gene3D" id="3.40.225.10">
    <property type="entry name" value="Class II aldolase/adducin N-terminal domain"/>
    <property type="match status" value="1"/>
</dbReference>